<gene>
    <name evidence="2" type="ORF">theurythT_13080</name>
</gene>
<protein>
    <submittedName>
        <fullName evidence="2">Uncharacterized protein</fullName>
    </submittedName>
</protein>
<dbReference type="Proteomes" id="UP001157133">
    <property type="component" value="Unassembled WGS sequence"/>
</dbReference>
<evidence type="ECO:0000313" key="2">
    <source>
        <dbReference type="EMBL" id="GLX81856.1"/>
    </source>
</evidence>
<keyword evidence="1" id="KW-0175">Coiled coil</keyword>
<feature type="coiled-coil region" evidence="1">
    <location>
        <begin position="92"/>
        <end position="119"/>
    </location>
</feature>
<accession>A0ABQ6H4R4</accession>
<proteinExistence type="predicted"/>
<evidence type="ECO:0000256" key="1">
    <source>
        <dbReference type="SAM" id="Coils"/>
    </source>
</evidence>
<dbReference type="RefSeq" id="WP_284207202.1">
    <property type="nucleotide sequence ID" value="NZ_BSSU01000006.1"/>
</dbReference>
<reference evidence="2 3" key="1">
    <citation type="submission" date="2023-03" db="EMBL/GenBank/DDBJ databases">
        <title>Draft genome sequence of Thalassotalea eurytherma JCM 18482T.</title>
        <authorList>
            <person name="Sawabe T."/>
        </authorList>
    </citation>
    <scope>NUCLEOTIDE SEQUENCE [LARGE SCALE GENOMIC DNA]</scope>
    <source>
        <strain evidence="2 3">JCM 18482</strain>
    </source>
</reference>
<sequence>MSQKKQGDYLKQKNLALVERRIKLLQEVLPKIKVSKSDGITSLCDKVSEYIYNNYSERFSSSTLRSNGEYRVIIESRLIGKKLSPSSTQHQLLLKKSEIKKLRDENKLLVNELSKAHSQISALEHHDISLRTSKPKKVDDTPFKIIMKLLTKLGIEGIVIDSEYVYDTVEVFGKQTVVFSKEDYPEFFEWYFTNTK</sequence>
<dbReference type="EMBL" id="BSSU01000006">
    <property type="protein sequence ID" value="GLX81856.1"/>
    <property type="molecule type" value="Genomic_DNA"/>
</dbReference>
<keyword evidence="3" id="KW-1185">Reference proteome</keyword>
<organism evidence="2 3">
    <name type="scientific">Thalassotalea eurytherma</name>
    <dbReference type="NCBI Taxonomy" id="1144278"/>
    <lineage>
        <taxon>Bacteria</taxon>
        <taxon>Pseudomonadati</taxon>
        <taxon>Pseudomonadota</taxon>
        <taxon>Gammaproteobacteria</taxon>
        <taxon>Alteromonadales</taxon>
        <taxon>Colwelliaceae</taxon>
        <taxon>Thalassotalea</taxon>
    </lineage>
</organism>
<name>A0ABQ6H4R4_9GAMM</name>
<comment type="caution">
    <text evidence="2">The sequence shown here is derived from an EMBL/GenBank/DDBJ whole genome shotgun (WGS) entry which is preliminary data.</text>
</comment>
<evidence type="ECO:0000313" key="3">
    <source>
        <dbReference type="Proteomes" id="UP001157133"/>
    </source>
</evidence>